<keyword evidence="4 11" id="KW-0812">Transmembrane</keyword>
<proteinExistence type="inferred from homology"/>
<name>H9H8N2_MONDO</name>
<keyword evidence="3" id="KW-1003">Cell membrane</keyword>
<keyword evidence="7" id="KW-0564">Palmitate</keyword>
<dbReference type="PANTHER" id="PTHR19282">
    <property type="entry name" value="TETRASPANIN"/>
    <property type="match status" value="1"/>
</dbReference>
<feature type="transmembrane region" description="Helical" evidence="11">
    <location>
        <begin position="58"/>
        <end position="84"/>
    </location>
</feature>
<evidence type="ECO:0000256" key="6">
    <source>
        <dbReference type="ARBA" id="ARBA00023136"/>
    </source>
</evidence>
<dbReference type="GO" id="GO:0005886">
    <property type="term" value="C:plasma membrane"/>
    <property type="evidence" value="ECO:0000318"/>
    <property type="project" value="GO_Central"/>
</dbReference>
<evidence type="ECO:0000256" key="8">
    <source>
        <dbReference type="ARBA" id="ARBA00023180"/>
    </source>
</evidence>
<dbReference type="PROSITE" id="PS00421">
    <property type="entry name" value="TM4_1"/>
    <property type="match status" value="1"/>
</dbReference>
<organism evidence="12 13">
    <name type="scientific">Monodelphis domestica</name>
    <name type="common">Gray short-tailed opossum</name>
    <dbReference type="NCBI Taxonomy" id="13616"/>
    <lineage>
        <taxon>Eukaryota</taxon>
        <taxon>Metazoa</taxon>
        <taxon>Chordata</taxon>
        <taxon>Craniata</taxon>
        <taxon>Vertebrata</taxon>
        <taxon>Euteleostomi</taxon>
        <taxon>Mammalia</taxon>
        <taxon>Metatheria</taxon>
        <taxon>Didelphimorphia</taxon>
        <taxon>Didelphidae</taxon>
        <taxon>Monodelphis</taxon>
    </lineage>
</organism>
<dbReference type="Bgee" id="ENSMODG00000010911">
    <property type="expression patterns" value="Expressed in lung and 18 other cell types or tissues"/>
</dbReference>
<dbReference type="CDD" id="cd03155">
    <property type="entry name" value="CD151_like_LEL"/>
    <property type="match status" value="1"/>
</dbReference>
<keyword evidence="13" id="KW-1185">Reference proteome</keyword>
<reference evidence="12" key="2">
    <citation type="submission" date="2025-08" db="UniProtKB">
        <authorList>
            <consortium name="Ensembl"/>
        </authorList>
    </citation>
    <scope>IDENTIFICATION</scope>
</reference>
<dbReference type="HOGENOM" id="CLU_424483_0_0_1"/>
<dbReference type="GeneTree" id="ENSGT00940000157760"/>
<evidence type="ECO:0000256" key="4">
    <source>
        <dbReference type="ARBA" id="ARBA00022692"/>
    </source>
</evidence>
<dbReference type="InterPro" id="IPR018499">
    <property type="entry name" value="Tetraspanin/Peripherin"/>
</dbReference>
<feature type="transmembrane region" description="Helical" evidence="11">
    <location>
        <begin position="132"/>
        <end position="155"/>
    </location>
</feature>
<dbReference type="Proteomes" id="UP000002280">
    <property type="component" value="Unplaced"/>
</dbReference>
<evidence type="ECO:0000256" key="2">
    <source>
        <dbReference type="ARBA" id="ARBA00006840"/>
    </source>
</evidence>
<dbReference type="InterPro" id="IPR018503">
    <property type="entry name" value="Tetraspanin_CS"/>
</dbReference>
<dbReference type="Gene3D" id="1.10.1450.10">
    <property type="entry name" value="Tetraspanin"/>
    <property type="match status" value="1"/>
</dbReference>
<accession>H9H8N2</accession>
<keyword evidence="6 11" id="KW-0472">Membrane</keyword>
<feature type="transmembrane region" description="Helical" evidence="11">
    <location>
        <begin position="96"/>
        <end position="120"/>
    </location>
</feature>
<dbReference type="GO" id="GO:0016477">
    <property type="term" value="P:cell migration"/>
    <property type="evidence" value="ECO:0000318"/>
    <property type="project" value="GO_Central"/>
</dbReference>
<keyword evidence="9" id="KW-0449">Lipoprotein</keyword>
<evidence type="ECO:0000256" key="11">
    <source>
        <dbReference type="SAM" id="Phobius"/>
    </source>
</evidence>
<dbReference type="FunFam" id="1.10.1450.10:FF:000005">
    <property type="entry name" value="Tetraspanin"/>
    <property type="match status" value="1"/>
</dbReference>
<evidence type="ECO:0000256" key="9">
    <source>
        <dbReference type="ARBA" id="ARBA00023288"/>
    </source>
</evidence>
<feature type="region of interest" description="Disordered" evidence="10">
    <location>
        <begin position="484"/>
        <end position="505"/>
    </location>
</feature>
<dbReference type="InterPro" id="IPR008952">
    <property type="entry name" value="Tetraspanin_EC2_sf"/>
</dbReference>
<dbReference type="InParanoid" id="H9H8N2"/>
<dbReference type="AlphaFoldDB" id="H9H8N2"/>
<protein>
    <submittedName>
        <fullName evidence="12">CD151 molecule (Raph blood group)</fullName>
    </submittedName>
</protein>
<evidence type="ECO:0000256" key="10">
    <source>
        <dbReference type="SAM" id="MobiDB-lite"/>
    </source>
</evidence>
<reference evidence="12" key="1">
    <citation type="journal article" date="2007" name="Nature">
        <title>Genome of the marsupial Monodelphis domestica reveals innovation in non-coding sequences.</title>
        <authorList>
            <person name="Mikkelsen T.S."/>
            <person name="Wakefield M.J."/>
            <person name="Aken B."/>
            <person name="Amemiya C.T."/>
            <person name="Chang J.L."/>
            <person name="Duke S."/>
            <person name="Garber M."/>
            <person name="Gentles A.J."/>
            <person name="Goodstadt L."/>
            <person name="Heger A."/>
            <person name="Jurka J."/>
            <person name="Kamal M."/>
            <person name="Mauceli E."/>
            <person name="Searle S.M."/>
            <person name="Sharpe T."/>
            <person name="Baker M.L."/>
            <person name="Batzer M.A."/>
            <person name="Benos P.V."/>
            <person name="Belov K."/>
            <person name="Clamp M."/>
            <person name="Cook A."/>
            <person name="Cuff J."/>
            <person name="Das R."/>
            <person name="Davidow L."/>
            <person name="Deakin J.E."/>
            <person name="Fazzari M.J."/>
            <person name="Glass J.L."/>
            <person name="Grabherr M."/>
            <person name="Greally J.M."/>
            <person name="Gu W."/>
            <person name="Hore T.A."/>
            <person name="Huttley G.A."/>
            <person name="Kleber M."/>
            <person name="Jirtle R.L."/>
            <person name="Koina E."/>
            <person name="Lee J.T."/>
            <person name="Mahony S."/>
            <person name="Marra M.A."/>
            <person name="Miller R.D."/>
            <person name="Nicholls R.D."/>
            <person name="Oda M."/>
            <person name="Papenfuss A.T."/>
            <person name="Parra Z.E."/>
            <person name="Pollock D.D."/>
            <person name="Ray D.A."/>
            <person name="Schein J.E."/>
            <person name="Speed T.P."/>
            <person name="Thompson K."/>
            <person name="VandeBerg J.L."/>
            <person name="Wade C.M."/>
            <person name="Walker J.A."/>
            <person name="Waters P.D."/>
            <person name="Webber C."/>
            <person name="Weidman J.R."/>
            <person name="Xie X."/>
            <person name="Zody M.C."/>
            <person name="Baldwin J."/>
            <person name="Abdouelleil A."/>
            <person name="Abdulkadir J."/>
            <person name="Abebe A."/>
            <person name="Abera B."/>
            <person name="Abreu J."/>
            <person name="Acer S.C."/>
            <person name="Aftuck L."/>
            <person name="Alexander A."/>
            <person name="An P."/>
            <person name="Anderson E."/>
            <person name="Anderson S."/>
            <person name="Arachi H."/>
            <person name="Azer M."/>
            <person name="Bachantsang P."/>
            <person name="Barry A."/>
            <person name="Bayul T."/>
            <person name="Berlin A."/>
            <person name="Bessette D."/>
            <person name="Bloom T."/>
            <person name="Bloom T."/>
            <person name="Boguslavskiy L."/>
            <person name="Bonnet C."/>
            <person name="Boukhgalter B."/>
            <person name="Bourzgui I."/>
            <person name="Brown A."/>
            <person name="Cahill P."/>
            <person name="Channer S."/>
            <person name="Cheshatsang Y."/>
            <person name="Chuda L."/>
            <person name="Citroen M."/>
            <person name="Collymore A."/>
            <person name="Cooke P."/>
            <person name="Costello M."/>
            <person name="D'Aco K."/>
            <person name="Daza R."/>
            <person name="De Haan G."/>
            <person name="DeGray S."/>
            <person name="DeMaso C."/>
            <person name="Dhargay N."/>
            <person name="Dooley K."/>
            <person name="Dooley E."/>
            <person name="Doricent M."/>
            <person name="Dorje P."/>
            <person name="Dorjee K."/>
            <person name="Dupes A."/>
            <person name="Elong R."/>
            <person name="Falk J."/>
            <person name="Farina A."/>
            <person name="Faro S."/>
            <person name="Ferguson D."/>
            <person name="Fisher S."/>
            <person name="Foley C.D."/>
            <person name="Franke A."/>
            <person name="Friedrich D."/>
            <person name="Gadbois L."/>
            <person name="Gearin G."/>
            <person name="Gearin C.R."/>
            <person name="Giannoukos G."/>
            <person name="Goode T."/>
            <person name="Graham J."/>
            <person name="Grandbois E."/>
            <person name="Grewal S."/>
            <person name="Gyaltsen K."/>
            <person name="Hafez N."/>
            <person name="Hagos B."/>
            <person name="Hall J."/>
            <person name="Henson C."/>
            <person name="Hollinger A."/>
            <person name="Honan T."/>
            <person name="Huard M.D."/>
            <person name="Hughes L."/>
            <person name="Hurhula B."/>
            <person name="Husby M.E."/>
            <person name="Kamat A."/>
            <person name="Kanga B."/>
            <person name="Kashin S."/>
            <person name="Khazanovich D."/>
            <person name="Kisner P."/>
            <person name="Lance K."/>
            <person name="Lara M."/>
            <person name="Lee W."/>
            <person name="Lennon N."/>
            <person name="Letendre F."/>
            <person name="LeVine R."/>
            <person name="Lipovsky A."/>
            <person name="Liu X."/>
            <person name="Liu J."/>
            <person name="Liu S."/>
            <person name="Lokyitsang T."/>
            <person name="Lokyitsang Y."/>
            <person name="Lubonja R."/>
            <person name="Lui A."/>
            <person name="MacDonald P."/>
            <person name="Magnisalis V."/>
            <person name="Maru K."/>
            <person name="Matthews C."/>
            <person name="McCusker W."/>
            <person name="McDonough S."/>
            <person name="Mehta T."/>
            <person name="Meldrim J."/>
            <person name="Meneus L."/>
            <person name="Mihai O."/>
            <person name="Mihalev A."/>
            <person name="Mihova T."/>
            <person name="Mittelman R."/>
            <person name="Mlenga V."/>
            <person name="Montmayeur A."/>
            <person name="Mulrain L."/>
            <person name="Navidi A."/>
            <person name="Naylor J."/>
            <person name="Negash T."/>
            <person name="Nguyen T."/>
            <person name="Nguyen N."/>
            <person name="Nicol R."/>
            <person name="Norbu C."/>
            <person name="Norbu N."/>
            <person name="Novod N."/>
            <person name="O'Neill B."/>
            <person name="Osman S."/>
            <person name="Markiewicz E."/>
            <person name="Oyono O.L."/>
            <person name="Patti C."/>
            <person name="Phunkhang P."/>
            <person name="Pierre F."/>
            <person name="Priest M."/>
            <person name="Raghuraman S."/>
            <person name="Rege F."/>
            <person name="Reyes R."/>
            <person name="Rise C."/>
            <person name="Rogov P."/>
            <person name="Ross K."/>
            <person name="Ryan E."/>
            <person name="Settipalli S."/>
            <person name="Shea T."/>
            <person name="Sherpa N."/>
            <person name="Shi L."/>
            <person name="Shih D."/>
            <person name="Sparrow T."/>
            <person name="Spaulding J."/>
            <person name="Stalker J."/>
            <person name="Stange-Thomann N."/>
            <person name="Stavropoulos S."/>
            <person name="Stone C."/>
            <person name="Strader C."/>
            <person name="Tesfaye S."/>
            <person name="Thomson T."/>
            <person name="Thoulutsang Y."/>
            <person name="Thoulutsang D."/>
            <person name="Topham K."/>
            <person name="Topping I."/>
            <person name="Tsamla T."/>
            <person name="Vassiliev H."/>
            <person name="Vo A."/>
            <person name="Wangchuk T."/>
            <person name="Wangdi T."/>
            <person name="Weiand M."/>
            <person name="Wilkinson J."/>
            <person name="Wilson A."/>
            <person name="Yadav S."/>
            <person name="Young G."/>
            <person name="Yu Q."/>
            <person name="Zembek L."/>
            <person name="Zhong D."/>
            <person name="Zimmer A."/>
            <person name="Zwirko Z."/>
            <person name="Jaffe D.B."/>
            <person name="Alvarez P."/>
            <person name="Brockman W."/>
            <person name="Butler J."/>
            <person name="Chin C."/>
            <person name="Gnerre S."/>
            <person name="MacCallum I."/>
            <person name="Graves J.A."/>
            <person name="Ponting C.P."/>
            <person name="Breen M."/>
            <person name="Samollow P.B."/>
            <person name="Lander E.S."/>
            <person name="Lindblad-Toh K."/>
        </authorList>
    </citation>
    <scope>NUCLEOTIDE SEQUENCE [LARGE SCALE GENOMIC DNA]</scope>
</reference>
<dbReference type="Ensembl" id="ENSMODT00000028683.3">
    <property type="protein sequence ID" value="ENSMODP00000027158.3"/>
    <property type="gene ID" value="ENSMODG00000010911.4"/>
</dbReference>
<dbReference type="Pfam" id="PF00335">
    <property type="entry name" value="Tetraspanin"/>
    <property type="match status" value="1"/>
</dbReference>
<feature type="region of interest" description="Disordered" evidence="10">
    <location>
        <begin position="1"/>
        <end position="38"/>
    </location>
</feature>
<evidence type="ECO:0000256" key="5">
    <source>
        <dbReference type="ARBA" id="ARBA00022989"/>
    </source>
</evidence>
<feature type="compositionally biased region" description="Pro residues" evidence="10">
    <location>
        <begin position="11"/>
        <end position="28"/>
    </location>
</feature>
<dbReference type="PRINTS" id="PR00259">
    <property type="entry name" value="TMFOUR"/>
</dbReference>
<evidence type="ECO:0000256" key="7">
    <source>
        <dbReference type="ARBA" id="ARBA00023139"/>
    </source>
</evidence>
<comment type="similarity">
    <text evidence="2">Belongs to the tetraspanin (TM4SF) family.</text>
</comment>
<evidence type="ECO:0000256" key="3">
    <source>
        <dbReference type="ARBA" id="ARBA00022475"/>
    </source>
</evidence>
<evidence type="ECO:0000313" key="13">
    <source>
        <dbReference type="Proteomes" id="UP000002280"/>
    </source>
</evidence>
<evidence type="ECO:0000256" key="1">
    <source>
        <dbReference type="ARBA" id="ARBA00004651"/>
    </source>
</evidence>
<evidence type="ECO:0000313" key="12">
    <source>
        <dbReference type="Ensembl" id="ENSMODP00000027158.3"/>
    </source>
</evidence>
<keyword evidence="8" id="KW-0325">Glycoprotein</keyword>
<dbReference type="PANTHER" id="PTHR19282:SF487">
    <property type="entry name" value="CD151 ANTIGEN"/>
    <property type="match status" value="1"/>
</dbReference>
<keyword evidence="5 11" id="KW-1133">Transmembrane helix</keyword>
<dbReference type="STRING" id="13616.ENSMODP00000027158"/>
<sequence length="526" mass="57024">MGWGGRGGFWAPPPPPGPGPSCPAPPSHPQASFSRPPQVRMGEYNEKKETCGTICLKYLLFTFNCCFWLAGLAVMAVGVWTLALKSDYISLLASNTYLATAYILVVAGAVVMVTGVLGCCATFKERRNLLRLYFLLLFVIFVLEVIAGILAYIYYQQLSFELKDNLKNTMVQKYQQPGHEGVTGAVDSLQQKFKCCRSNNSQDWQESTWIQSGEAEGRKFPDSCCKTVVRGCGQRDHASNIYKVEGGCITKLERFIQEHLRIIGAVGLGIACVQVRGSWLDRVGRCPAAPATPLLCFSPDLWDDRHLLPVQEPEAGALLVASAGLGRLAASLLTYCRLPFPFPFLPRAVALAAAPSLRLHGTPGESGALAGCLGGPFPSSKSLSWFVKVSSWALSWGWGRSGPAQRPPLTYGPLLPSTRAAPQLLLEIKFFCTSGLDGSWGDMGGWADRGGAASPLLSPREKGSLWRPTGVRREILLHHWGQSSFPAPQGAPGQLSPPTRLSAGRSEPRWLPLFRAAPSPLCPSPR</sequence>
<dbReference type="SUPFAM" id="SSF48652">
    <property type="entry name" value="Tetraspanin"/>
    <property type="match status" value="1"/>
</dbReference>
<comment type="subcellular location">
    <subcellularLocation>
        <location evidence="1">Cell membrane</location>
        <topology evidence="1">Multi-pass membrane protein</topology>
    </subcellularLocation>
</comment>
<reference evidence="12" key="3">
    <citation type="submission" date="2025-09" db="UniProtKB">
        <authorList>
            <consortium name="Ensembl"/>
        </authorList>
    </citation>
    <scope>IDENTIFICATION</scope>
</reference>